<proteinExistence type="predicted"/>
<evidence type="ECO:0000256" key="1">
    <source>
        <dbReference type="SAM" id="MobiDB-lite"/>
    </source>
</evidence>
<evidence type="ECO:0000313" key="5">
    <source>
        <dbReference type="Proteomes" id="UP000310553"/>
    </source>
</evidence>
<reference evidence="4 5" key="2">
    <citation type="submission" date="2019-04" db="EMBL/GenBank/DDBJ databases">
        <title>Complete Genome of UW386 and Higher Quality Genome of UW700.</title>
        <authorList>
            <person name="Jacobs J."/>
            <person name="Perez A."/>
            <person name="Steidl O."/>
            <person name="Allen C."/>
        </authorList>
    </citation>
    <scope>NUCLEOTIDE SEQUENCE [LARGE SCALE GENOMIC DNA]</scope>
    <source>
        <strain evidence="4 5">UW386</strain>
        <plasmid evidence="4">pUW386</plasmid>
        <plasmid evidence="5">puw386</plasmid>
    </source>
</reference>
<reference evidence="3" key="1">
    <citation type="submission" date="2015-10" db="EMBL/GenBank/DDBJ databases">
        <authorList>
            <person name="Gilbert D.G."/>
        </authorList>
    </citation>
    <scope>NUCLEOTIDE SEQUENCE</scope>
    <source>
        <strain evidence="3">Phyl III-seqv23</strain>
    </source>
</reference>
<dbReference type="Proteomes" id="UP000310553">
    <property type="component" value="Plasmid pUW386"/>
</dbReference>
<feature type="compositionally biased region" description="Gly residues" evidence="1">
    <location>
        <begin position="98"/>
        <end position="108"/>
    </location>
</feature>
<evidence type="ECO:0000259" key="2">
    <source>
        <dbReference type="PROSITE" id="PS50943"/>
    </source>
</evidence>
<accession>A0A0S4TS71</accession>
<dbReference type="EMBL" id="LN899819">
    <property type="protein sequence ID" value="CUV12907.1"/>
    <property type="molecule type" value="Genomic_DNA"/>
</dbReference>
<feature type="domain" description="HTH cro/C1-type" evidence="2">
    <location>
        <begin position="8"/>
        <end position="62"/>
    </location>
</feature>
<feature type="region of interest" description="Disordered" evidence="1">
    <location>
        <begin position="72"/>
        <end position="182"/>
    </location>
</feature>
<evidence type="ECO:0000313" key="4">
    <source>
        <dbReference type="EMBL" id="QCX51032.1"/>
    </source>
</evidence>
<evidence type="ECO:0000313" key="3">
    <source>
        <dbReference type="EMBL" id="CUV12907.1"/>
    </source>
</evidence>
<dbReference type="Pfam" id="PF01381">
    <property type="entry name" value="HTH_3"/>
    <property type="match status" value="1"/>
</dbReference>
<gene>
    <name evidence="4" type="ORF">E7Z57_18075</name>
    <name evidence="3" type="ORF">RUN39_v1_470053</name>
</gene>
<dbReference type="AlphaFoldDB" id="A0A0S4TS71"/>
<protein>
    <submittedName>
        <fullName evidence="4">XRE family transcriptional regulator</fullName>
    </submittedName>
</protein>
<name>A0A0S4TS71_RALSL</name>
<dbReference type="InterPro" id="IPR001387">
    <property type="entry name" value="Cro/C1-type_HTH"/>
</dbReference>
<dbReference type="Gene3D" id="1.10.260.40">
    <property type="entry name" value="lambda repressor-like DNA-binding domains"/>
    <property type="match status" value="1"/>
</dbReference>
<dbReference type="PATRIC" id="fig|305.106.peg.2587"/>
<feature type="compositionally biased region" description="Low complexity" evidence="1">
    <location>
        <begin position="124"/>
        <end position="141"/>
    </location>
</feature>
<dbReference type="EMBL" id="CP039340">
    <property type="protein sequence ID" value="QCX51032.1"/>
    <property type="molecule type" value="Genomic_DNA"/>
</dbReference>
<keyword evidence="4" id="KW-0614">Plasmid</keyword>
<dbReference type="SMART" id="SM00530">
    <property type="entry name" value="HTH_XRE"/>
    <property type="match status" value="1"/>
</dbReference>
<dbReference type="InterPro" id="IPR010982">
    <property type="entry name" value="Lambda_DNA-bd_dom_sf"/>
</dbReference>
<dbReference type="SUPFAM" id="SSF47413">
    <property type="entry name" value="lambda repressor-like DNA-binding domains"/>
    <property type="match status" value="1"/>
</dbReference>
<organism evidence="3">
    <name type="scientific">Ralstonia solanacearum</name>
    <name type="common">Pseudomonas solanacearum</name>
    <dbReference type="NCBI Taxonomy" id="305"/>
    <lineage>
        <taxon>Bacteria</taxon>
        <taxon>Pseudomonadati</taxon>
        <taxon>Pseudomonadota</taxon>
        <taxon>Betaproteobacteria</taxon>
        <taxon>Burkholderiales</taxon>
        <taxon>Burkholderiaceae</taxon>
        <taxon>Ralstonia</taxon>
        <taxon>Ralstonia solanacearum species complex</taxon>
    </lineage>
</organism>
<geneLocation type="plasmid" evidence="4">
    <name>pUW386</name>
</geneLocation>
<sequence length="182" mass="18323">MEQPFKQLHSLRKSRKLKQEDVAKMAGISREAYLRAESGRADPRLSTLMAVAGALGLEVVLAPREAVAEIERVIASHPTQPSQGGSPGTEAGREGSSGAMGGSSGHGLAGQYRGPERQPQSAYHPGAAPSQAGQQGAPHAGNVGSGSDDRSRAGSGDRPAAGGTGSTGGSDRPGSGSGSRES</sequence>
<dbReference type="PROSITE" id="PS50943">
    <property type="entry name" value="HTH_CROC1"/>
    <property type="match status" value="1"/>
</dbReference>
<dbReference type="GO" id="GO:0003677">
    <property type="term" value="F:DNA binding"/>
    <property type="evidence" value="ECO:0007669"/>
    <property type="project" value="InterPro"/>
</dbReference>
<geneLocation type="plasmid" evidence="5">
    <name>puw386</name>
</geneLocation>
<dbReference type="CDD" id="cd00093">
    <property type="entry name" value="HTH_XRE"/>
    <property type="match status" value="1"/>
</dbReference>